<dbReference type="RefSeq" id="WP_013044834.1">
    <property type="nucleotide sequence ID" value="NC_014008.1"/>
</dbReference>
<gene>
    <name evidence="2" type="ordered locus">Caka_3105</name>
</gene>
<dbReference type="EMBL" id="CP001998">
    <property type="protein sequence ID" value="ADE56118.1"/>
    <property type="molecule type" value="Genomic_DNA"/>
</dbReference>
<dbReference type="HOGENOM" id="CLU_1861822_0_0_0"/>
<sequence length="137" mass="16505">MKPLLLSLLFVTPFLHAKENEWDTQATQLYSNASSYQFYSTFELLNELLKNEWNESIYERTMLYLGYDMLGMKKFKENHSGHSLWEPWFEEKIEFQTEILELLHPLIEKKRSGKTLSEEDLQLLSKQRERIQQKLLQ</sequence>
<reference evidence="2 3" key="1">
    <citation type="journal article" date="2010" name="Stand. Genomic Sci.">
        <title>Complete genome sequence of Coraliomargarita akajimensis type strain (04OKA010-24).</title>
        <authorList>
            <person name="Mavromatis K."/>
            <person name="Abt B."/>
            <person name="Brambilla E."/>
            <person name="Lapidus A."/>
            <person name="Copeland A."/>
            <person name="Deshpande S."/>
            <person name="Nolan M."/>
            <person name="Lucas S."/>
            <person name="Tice H."/>
            <person name="Cheng J.F."/>
            <person name="Han C."/>
            <person name="Detter J.C."/>
            <person name="Woyke T."/>
            <person name="Goodwin L."/>
            <person name="Pitluck S."/>
            <person name="Held B."/>
            <person name="Brettin T."/>
            <person name="Tapia R."/>
            <person name="Ivanova N."/>
            <person name="Mikhailova N."/>
            <person name="Pati A."/>
            <person name="Liolios K."/>
            <person name="Chen A."/>
            <person name="Palaniappan K."/>
            <person name="Land M."/>
            <person name="Hauser L."/>
            <person name="Chang Y.J."/>
            <person name="Jeffries C.D."/>
            <person name="Rohde M."/>
            <person name="Goker M."/>
            <person name="Bristow J."/>
            <person name="Eisen J.A."/>
            <person name="Markowitz V."/>
            <person name="Hugenholtz P."/>
            <person name="Klenk H.P."/>
            <person name="Kyrpides N.C."/>
        </authorList>
    </citation>
    <scope>NUCLEOTIDE SEQUENCE [LARGE SCALE GENOMIC DNA]</scope>
    <source>
        <strain evidence="3">DSM 45221 / IAM 15411 / JCM 23193 / KCTC 12865</strain>
    </source>
</reference>
<protein>
    <submittedName>
        <fullName evidence="2">Uncharacterized protein</fullName>
    </submittedName>
</protein>
<feature type="chain" id="PRO_5003070729" evidence="1">
    <location>
        <begin position="18"/>
        <end position="137"/>
    </location>
</feature>
<accession>D5EI78</accession>
<keyword evidence="3" id="KW-1185">Reference proteome</keyword>
<dbReference type="STRING" id="583355.Caka_3105"/>
<organism evidence="2 3">
    <name type="scientific">Coraliomargarita akajimensis (strain DSM 45221 / IAM 15411 / JCM 23193 / KCTC 12865 / 04OKA010-24)</name>
    <dbReference type="NCBI Taxonomy" id="583355"/>
    <lineage>
        <taxon>Bacteria</taxon>
        <taxon>Pseudomonadati</taxon>
        <taxon>Verrucomicrobiota</taxon>
        <taxon>Opitutia</taxon>
        <taxon>Puniceicoccales</taxon>
        <taxon>Coraliomargaritaceae</taxon>
        <taxon>Coraliomargarita</taxon>
    </lineage>
</organism>
<keyword evidence="1" id="KW-0732">Signal</keyword>
<name>D5EI78_CORAD</name>
<feature type="signal peptide" evidence="1">
    <location>
        <begin position="1"/>
        <end position="17"/>
    </location>
</feature>
<proteinExistence type="predicted"/>
<evidence type="ECO:0000313" key="2">
    <source>
        <dbReference type="EMBL" id="ADE56118.1"/>
    </source>
</evidence>
<dbReference type="KEGG" id="caa:Caka_3105"/>
<evidence type="ECO:0000256" key="1">
    <source>
        <dbReference type="SAM" id="SignalP"/>
    </source>
</evidence>
<evidence type="ECO:0000313" key="3">
    <source>
        <dbReference type="Proteomes" id="UP000000925"/>
    </source>
</evidence>
<dbReference type="Proteomes" id="UP000000925">
    <property type="component" value="Chromosome"/>
</dbReference>
<dbReference type="AlphaFoldDB" id="D5EI78"/>